<name>A0A097IJS2_9CORY</name>
<evidence type="ECO:0000259" key="3">
    <source>
        <dbReference type="Pfam" id="PF00892"/>
    </source>
</evidence>
<sequence>MVDTVYMMSLGIAFTLVCVGAVSHGLWNALVKRSGTADTMFIWVYSALGTPVMCCVLLWGSLYEGLGPAWWAALVSMALHTLYAVVLQKVYAVSDLVLVYPVSRGLAPVMVTLISVPWIGLPGALPSIALPVVLVGVFLVGGISIRELARPRGVWAGMGVAVCTALYTLWDAYSIDVLNVNLTSYIALSSLAQFVLLTGLLFRRRGEFRAAVVASWRAAVPITLLVPASYLVILVAMNLAPPSMIATARTMNVVFGVIAAAWLLKEPLTARSICGVVLITLGSVMSAV</sequence>
<dbReference type="KEGG" id="cdo:CDOO_13320"/>
<evidence type="ECO:0000256" key="1">
    <source>
        <dbReference type="ARBA" id="ARBA00007362"/>
    </source>
</evidence>
<feature type="transmembrane region" description="Helical" evidence="2">
    <location>
        <begin position="125"/>
        <end position="145"/>
    </location>
</feature>
<feature type="transmembrane region" description="Helical" evidence="2">
    <location>
        <begin position="243"/>
        <end position="264"/>
    </location>
</feature>
<feature type="transmembrane region" description="Helical" evidence="2">
    <location>
        <begin position="182"/>
        <end position="202"/>
    </location>
</feature>
<gene>
    <name evidence="4" type="ORF">CDOO_13320</name>
</gene>
<feature type="transmembrane region" description="Helical" evidence="2">
    <location>
        <begin position="6"/>
        <end position="30"/>
    </location>
</feature>
<dbReference type="SUPFAM" id="SSF103481">
    <property type="entry name" value="Multidrug resistance efflux transporter EmrE"/>
    <property type="match status" value="1"/>
</dbReference>
<keyword evidence="4" id="KW-0614">Plasmid</keyword>
<dbReference type="InterPro" id="IPR037185">
    <property type="entry name" value="EmrE-like"/>
</dbReference>
<dbReference type="Pfam" id="PF00892">
    <property type="entry name" value="EamA"/>
    <property type="match status" value="1"/>
</dbReference>
<dbReference type="GO" id="GO:0016020">
    <property type="term" value="C:membrane"/>
    <property type="evidence" value="ECO:0007669"/>
    <property type="project" value="InterPro"/>
</dbReference>
<dbReference type="HOGENOM" id="CLU_060016_3_0_11"/>
<feature type="transmembrane region" description="Helical" evidence="2">
    <location>
        <begin position="152"/>
        <end position="170"/>
    </location>
</feature>
<proteinExistence type="inferred from homology"/>
<evidence type="ECO:0000313" key="4">
    <source>
        <dbReference type="EMBL" id="AIT62364.1"/>
    </source>
</evidence>
<reference evidence="4 5" key="1">
    <citation type="submission" date="2013-09" db="EMBL/GenBank/DDBJ databases">
        <title>Complete genome sequence of Corynebacterium doosanense CAU 212(T) (=DSM 45436(T)), isolated from activated sludge.</title>
        <authorList>
            <person name="Schaffert L."/>
            <person name="Albersmeier A."/>
            <person name="Kalinowski J."/>
            <person name="Ruckert C."/>
        </authorList>
    </citation>
    <scope>NUCLEOTIDE SEQUENCE [LARGE SCALE GENOMIC DNA]</scope>
    <source>
        <strain evidence="4 5">CAU 212</strain>
        <plasmid evidence="5">Plasmid pCdoos1</plasmid>
    </source>
</reference>
<geneLocation type="plasmid" evidence="4 5">
    <name>pCdoos1</name>
</geneLocation>
<keyword evidence="2" id="KW-0812">Transmembrane</keyword>
<dbReference type="InterPro" id="IPR000620">
    <property type="entry name" value="EamA_dom"/>
</dbReference>
<feature type="transmembrane region" description="Helical" evidence="2">
    <location>
        <begin position="68"/>
        <end position="86"/>
    </location>
</feature>
<keyword evidence="5" id="KW-1185">Reference proteome</keyword>
<dbReference type="EMBL" id="CP006765">
    <property type="protein sequence ID" value="AIT62364.1"/>
    <property type="molecule type" value="Genomic_DNA"/>
</dbReference>
<evidence type="ECO:0000256" key="2">
    <source>
        <dbReference type="SAM" id="Phobius"/>
    </source>
</evidence>
<dbReference type="eggNOG" id="COG0697">
    <property type="taxonomic scope" value="Bacteria"/>
</dbReference>
<keyword evidence="2" id="KW-1133">Transmembrane helix</keyword>
<accession>A0A097IJS2</accession>
<feature type="transmembrane region" description="Helical" evidence="2">
    <location>
        <begin position="42"/>
        <end position="62"/>
    </location>
</feature>
<evidence type="ECO:0000313" key="5">
    <source>
        <dbReference type="Proteomes" id="UP000029914"/>
    </source>
</evidence>
<dbReference type="OrthoDB" id="9783707at2"/>
<feature type="transmembrane region" description="Helical" evidence="2">
    <location>
        <begin position="214"/>
        <end position="237"/>
    </location>
</feature>
<keyword evidence="2" id="KW-0472">Membrane</keyword>
<dbReference type="AlphaFoldDB" id="A0A097IJS2"/>
<feature type="transmembrane region" description="Helical" evidence="2">
    <location>
        <begin position="98"/>
        <end position="119"/>
    </location>
</feature>
<organism evidence="4 5">
    <name type="scientific">Corynebacterium doosanense CAU 212 = DSM 45436</name>
    <dbReference type="NCBI Taxonomy" id="558173"/>
    <lineage>
        <taxon>Bacteria</taxon>
        <taxon>Bacillati</taxon>
        <taxon>Actinomycetota</taxon>
        <taxon>Actinomycetes</taxon>
        <taxon>Mycobacteriales</taxon>
        <taxon>Corynebacteriaceae</taxon>
        <taxon>Corynebacterium</taxon>
    </lineage>
</organism>
<feature type="domain" description="EamA" evidence="3">
    <location>
        <begin position="152"/>
        <end position="286"/>
    </location>
</feature>
<comment type="similarity">
    <text evidence="1">Belongs to the EamA transporter family.</text>
</comment>
<protein>
    <submittedName>
        <fullName evidence="4">Membrane protein</fullName>
    </submittedName>
</protein>
<dbReference type="Proteomes" id="UP000029914">
    <property type="component" value="Plasmid pCdoos1"/>
</dbReference>